<dbReference type="GO" id="GO:0004674">
    <property type="term" value="F:protein serine/threonine kinase activity"/>
    <property type="evidence" value="ECO:0007669"/>
    <property type="project" value="UniProtKB-EC"/>
</dbReference>
<dbReference type="OrthoDB" id="1668230at2759"/>
<comment type="catalytic activity">
    <reaction evidence="11">
        <text>L-seryl-[protein] + ATP = O-phospho-L-seryl-[protein] + ADP + H(+)</text>
        <dbReference type="Rhea" id="RHEA:17989"/>
        <dbReference type="Rhea" id="RHEA-COMP:9863"/>
        <dbReference type="Rhea" id="RHEA-COMP:11604"/>
        <dbReference type="ChEBI" id="CHEBI:15378"/>
        <dbReference type="ChEBI" id="CHEBI:29999"/>
        <dbReference type="ChEBI" id="CHEBI:30616"/>
        <dbReference type="ChEBI" id="CHEBI:83421"/>
        <dbReference type="ChEBI" id="CHEBI:456216"/>
        <dbReference type="EC" id="2.7.11.1"/>
    </reaction>
</comment>
<evidence type="ECO:0000256" key="8">
    <source>
        <dbReference type="ARBA" id="ARBA00030980"/>
    </source>
</evidence>
<dbReference type="InterPro" id="IPR051681">
    <property type="entry name" value="Ser/Thr_Kinases-Pseudokinases"/>
</dbReference>
<comment type="function">
    <text evidence="1">Component of the EKC/KEOPS complex that is required for the formation of a threonylcarbamoyl group on adenosine at position 37 (t(6)A37) in tRNAs that read codons beginning with adenine. The complex is probably involved in the transfer of the threonylcarbamoyl moiety of threonylcarbamoyl-AMP (TC-AMP) to the N6 group of A37. BUD32 has ATPase activity in the context of the EKC/KEOPS complex and likely plays a supporting role to the catalytic subunit KAE1. The EKC/KEOPS complex also promotes both telomere uncapping and telomere elongation. The complex is required for efficient recruitment of transcriptional coactivators.</text>
</comment>
<comment type="catalytic activity">
    <reaction evidence="10">
        <text>L-threonyl-[protein] + ATP = O-phospho-L-threonyl-[protein] + ADP + H(+)</text>
        <dbReference type="Rhea" id="RHEA:46608"/>
        <dbReference type="Rhea" id="RHEA-COMP:11060"/>
        <dbReference type="Rhea" id="RHEA-COMP:11605"/>
        <dbReference type="ChEBI" id="CHEBI:15378"/>
        <dbReference type="ChEBI" id="CHEBI:30013"/>
        <dbReference type="ChEBI" id="CHEBI:30616"/>
        <dbReference type="ChEBI" id="CHEBI:61977"/>
        <dbReference type="ChEBI" id="CHEBI:456216"/>
        <dbReference type="EC" id="2.7.11.1"/>
    </reaction>
</comment>
<comment type="subunit">
    <text evidence="3">Component of the EKC/KEOPS complex composed of at least BUD32, CGI121, GON7, KAE1 and PCC1; the whole complex dimerizes.</text>
</comment>
<keyword evidence="14" id="KW-1185">Reference proteome</keyword>
<dbReference type="SUPFAM" id="SSF56112">
    <property type="entry name" value="Protein kinase-like (PK-like)"/>
    <property type="match status" value="1"/>
</dbReference>
<dbReference type="EC" id="2.7.11.1" evidence="4"/>
<comment type="subcellular location">
    <subcellularLocation>
        <location evidence="2">Chromosome</location>
        <location evidence="2">Telomere</location>
    </subcellularLocation>
</comment>
<dbReference type="InterPro" id="IPR008266">
    <property type="entry name" value="Tyr_kinase_AS"/>
</dbReference>
<dbReference type="PROSITE" id="PS50011">
    <property type="entry name" value="PROTEIN_KINASE_DOM"/>
    <property type="match status" value="1"/>
</dbReference>
<evidence type="ECO:0000256" key="11">
    <source>
        <dbReference type="ARBA" id="ARBA00048679"/>
    </source>
</evidence>
<accession>A0A3D8QIR8</accession>
<name>A0A3D8QIR8_9EURO</name>
<evidence type="ECO:0000256" key="5">
    <source>
        <dbReference type="ARBA" id="ARBA00013948"/>
    </source>
</evidence>
<evidence type="ECO:0000256" key="10">
    <source>
        <dbReference type="ARBA" id="ARBA00047899"/>
    </source>
</evidence>
<dbReference type="GeneID" id="38120747"/>
<sequence>MSVALRVSSFFSSRSLLAFITPVAFVISVQWASHLLLGRPVGQLKGKNSEQATNPGRQETPAKKYPTELLYVHIPPDAEGPEPEYGTIIYRTKGKFIDQGGTAIIERLPSGEVVKTPIPNPYVPFEEEDARRNMRLEAEIYHKLGSNPYIPKVFAWDEDSCCLTMEFMEHGNLREYVRSHRDAIPSHVRFKWSRQAAGGLRLLHENNVIHCDVSPRNFLLDHELDLKICDFGGSSLNGSRPSAFVSTRYCPPNYSWDDSPRWSDDVFSLGSLIYFIMTDEYPYEEVQSDEVQARYNSLQFPDVSGTACGSIIQDCWHQRIDAAQVCEALKRQFP</sequence>
<dbReference type="CDD" id="cd00180">
    <property type="entry name" value="PKc"/>
    <property type="match status" value="1"/>
</dbReference>
<dbReference type="STRING" id="1810919.A0A3D8QIR8"/>
<keyword evidence="7" id="KW-0779">Telomere</keyword>
<evidence type="ECO:0000256" key="1">
    <source>
        <dbReference type="ARBA" id="ARBA00003747"/>
    </source>
</evidence>
<dbReference type="AlphaFoldDB" id="A0A3D8QIR8"/>
<keyword evidence="7" id="KW-0158">Chromosome</keyword>
<dbReference type="PROSITE" id="PS00109">
    <property type="entry name" value="PROTEIN_KINASE_TYR"/>
    <property type="match status" value="1"/>
</dbReference>
<evidence type="ECO:0000313" key="14">
    <source>
        <dbReference type="Proteomes" id="UP000256690"/>
    </source>
</evidence>
<feature type="domain" description="Protein kinase" evidence="12">
    <location>
        <begin position="91"/>
        <end position="334"/>
    </location>
</feature>
<dbReference type="EMBL" id="PVWQ01000016">
    <property type="protein sequence ID" value="RDW61705.1"/>
    <property type="molecule type" value="Genomic_DNA"/>
</dbReference>
<evidence type="ECO:0000256" key="6">
    <source>
        <dbReference type="ARBA" id="ARBA00019973"/>
    </source>
</evidence>
<evidence type="ECO:0000256" key="2">
    <source>
        <dbReference type="ARBA" id="ARBA00004574"/>
    </source>
</evidence>
<evidence type="ECO:0000256" key="9">
    <source>
        <dbReference type="ARBA" id="ARBA00033194"/>
    </source>
</evidence>
<evidence type="ECO:0000259" key="12">
    <source>
        <dbReference type="PROSITE" id="PS50011"/>
    </source>
</evidence>
<dbReference type="Proteomes" id="UP000256690">
    <property type="component" value="Unassembled WGS sequence"/>
</dbReference>
<gene>
    <name evidence="13" type="ORF">DSM5745_10377</name>
</gene>
<protein>
    <recommendedName>
        <fullName evidence="6">EKC/KEOPS complex subunit BUD32</fullName>
        <ecNumber evidence="4">2.7.11.1</ecNumber>
    </recommendedName>
    <alternativeName>
        <fullName evidence="8 9">Atypical Serine/threonine protein kinase BUD32</fullName>
    </alternativeName>
    <alternativeName>
        <fullName evidence="5">EKC/KEOPS complex subunit bud32</fullName>
    </alternativeName>
</protein>
<dbReference type="GO" id="GO:0000781">
    <property type="term" value="C:chromosome, telomeric region"/>
    <property type="evidence" value="ECO:0007669"/>
    <property type="project" value="UniProtKB-SubCell"/>
</dbReference>
<reference evidence="13 14" key="1">
    <citation type="journal article" date="2018" name="IMA Fungus">
        <title>IMA Genome-F 9: Draft genome sequence of Annulohypoxylon stygium, Aspergillus mulundensis, Berkeleyomyces basicola (syn. Thielaviopsis basicola), Ceratocystis smalleyi, two Cercospora beticola strains, Coleophoma cylindrospora, Fusarium fracticaudum, Phialophora cf. hyalina, and Morchella septimelata.</title>
        <authorList>
            <person name="Wingfield B.D."/>
            <person name="Bills G.F."/>
            <person name="Dong Y."/>
            <person name="Huang W."/>
            <person name="Nel W.J."/>
            <person name="Swalarsk-Parry B.S."/>
            <person name="Vaghefi N."/>
            <person name="Wilken P.M."/>
            <person name="An Z."/>
            <person name="de Beer Z.W."/>
            <person name="De Vos L."/>
            <person name="Chen L."/>
            <person name="Duong T.A."/>
            <person name="Gao Y."/>
            <person name="Hammerbacher A."/>
            <person name="Kikkert J.R."/>
            <person name="Li Y."/>
            <person name="Li H."/>
            <person name="Li K."/>
            <person name="Li Q."/>
            <person name="Liu X."/>
            <person name="Ma X."/>
            <person name="Naidoo K."/>
            <person name="Pethybridge S.J."/>
            <person name="Sun J."/>
            <person name="Steenkamp E.T."/>
            <person name="van der Nest M.A."/>
            <person name="van Wyk S."/>
            <person name="Wingfield M.J."/>
            <person name="Xiong C."/>
            <person name="Yue Q."/>
            <person name="Zhang X."/>
        </authorList>
    </citation>
    <scope>NUCLEOTIDE SEQUENCE [LARGE SCALE GENOMIC DNA]</scope>
    <source>
        <strain evidence="13 14">DSM 5745</strain>
    </source>
</reference>
<dbReference type="Pfam" id="PF00069">
    <property type="entry name" value="Pkinase"/>
    <property type="match status" value="1"/>
</dbReference>
<evidence type="ECO:0000313" key="13">
    <source>
        <dbReference type="EMBL" id="RDW61705.1"/>
    </source>
</evidence>
<evidence type="ECO:0000256" key="7">
    <source>
        <dbReference type="ARBA" id="ARBA00022895"/>
    </source>
</evidence>
<dbReference type="InterPro" id="IPR011009">
    <property type="entry name" value="Kinase-like_dom_sf"/>
</dbReference>
<dbReference type="PANTHER" id="PTHR44329">
    <property type="entry name" value="SERINE/THREONINE-PROTEIN KINASE TNNI3K-RELATED"/>
    <property type="match status" value="1"/>
</dbReference>
<organism evidence="13 14">
    <name type="scientific">Aspergillus mulundensis</name>
    <dbReference type="NCBI Taxonomy" id="1810919"/>
    <lineage>
        <taxon>Eukaryota</taxon>
        <taxon>Fungi</taxon>
        <taxon>Dikarya</taxon>
        <taxon>Ascomycota</taxon>
        <taxon>Pezizomycotina</taxon>
        <taxon>Eurotiomycetes</taxon>
        <taxon>Eurotiomycetidae</taxon>
        <taxon>Eurotiales</taxon>
        <taxon>Aspergillaceae</taxon>
        <taxon>Aspergillus</taxon>
        <taxon>Aspergillus subgen. Nidulantes</taxon>
    </lineage>
</organism>
<dbReference type="InterPro" id="IPR000719">
    <property type="entry name" value="Prot_kinase_dom"/>
</dbReference>
<proteinExistence type="predicted"/>
<evidence type="ECO:0000256" key="4">
    <source>
        <dbReference type="ARBA" id="ARBA00012513"/>
    </source>
</evidence>
<dbReference type="RefSeq" id="XP_026598836.1">
    <property type="nucleotide sequence ID" value="XM_026752393.1"/>
</dbReference>
<dbReference type="Gene3D" id="1.10.510.10">
    <property type="entry name" value="Transferase(Phosphotransferase) domain 1"/>
    <property type="match status" value="1"/>
</dbReference>
<dbReference type="GO" id="GO:0005524">
    <property type="term" value="F:ATP binding"/>
    <property type="evidence" value="ECO:0007669"/>
    <property type="project" value="InterPro"/>
</dbReference>
<evidence type="ECO:0000256" key="3">
    <source>
        <dbReference type="ARBA" id="ARBA00011534"/>
    </source>
</evidence>
<comment type="caution">
    <text evidence="13">The sequence shown here is derived from an EMBL/GenBank/DDBJ whole genome shotgun (WGS) entry which is preliminary data.</text>
</comment>